<comment type="caution">
    <text evidence="1">The sequence shown here is derived from an EMBL/GenBank/DDBJ whole genome shotgun (WGS) entry which is preliminary data.</text>
</comment>
<accession>A0ABP8PUR7</accession>
<evidence type="ECO:0000313" key="2">
    <source>
        <dbReference type="Proteomes" id="UP001501183"/>
    </source>
</evidence>
<reference evidence="2" key="1">
    <citation type="journal article" date="2019" name="Int. J. Syst. Evol. Microbiol.">
        <title>The Global Catalogue of Microorganisms (GCM) 10K type strain sequencing project: providing services to taxonomists for standard genome sequencing and annotation.</title>
        <authorList>
            <consortium name="The Broad Institute Genomics Platform"/>
            <consortium name="The Broad Institute Genome Sequencing Center for Infectious Disease"/>
            <person name="Wu L."/>
            <person name="Ma J."/>
        </authorList>
    </citation>
    <scope>NUCLEOTIDE SEQUENCE [LARGE SCALE GENOMIC DNA]</scope>
    <source>
        <strain evidence="2">JCM 32206</strain>
    </source>
</reference>
<evidence type="ECO:0000313" key="1">
    <source>
        <dbReference type="EMBL" id="GAA4491478.1"/>
    </source>
</evidence>
<protein>
    <recommendedName>
        <fullName evidence="3">Tocopherol cyclase-like protein</fullName>
    </recommendedName>
</protein>
<keyword evidence="2" id="KW-1185">Reference proteome</keyword>
<sequence length="366" mass="41551">MSLLGPLDEQLNHQTSRPFRVPATSDHRFYDRHWFEAVAPDGDIMMLAGLGIYKNMGVCDGFVVAQRNHQQTNVRFSRPLDDDLQATVGPLNIEVIEPYEKLRVRVEPGDHPLSCDLTWQATFPVYLEAPHFTFNDGRVIQDTSRYDQVGRWTGWIDLEGERHESDDWWGVRDHSWGVRQDIGGFESAYGHAARAPMLWLWTYATTPDAACHFQLREDADGHVLHLDGEITWTAPGREPSRIVQVDHDIKFIAGTRDWDRLVYRLRLDDGSEMVLEAEALQRAWAYRGTGYENGYDDNRGVGVPRGDLVETDSLDLSVPGKVTRNGEKYHPGHREQPARITLDGIPGTGHLPVMTSGRLPRYGLGR</sequence>
<dbReference type="Proteomes" id="UP001501183">
    <property type="component" value="Unassembled WGS sequence"/>
</dbReference>
<name>A0ABP8PUR7_9NOCA</name>
<dbReference type="EMBL" id="BAABFB010000092">
    <property type="protein sequence ID" value="GAA4491478.1"/>
    <property type="molecule type" value="Genomic_DNA"/>
</dbReference>
<evidence type="ECO:0008006" key="3">
    <source>
        <dbReference type="Google" id="ProtNLM"/>
    </source>
</evidence>
<organism evidence="1 2">
    <name type="scientific">Rhodococcus olei</name>
    <dbReference type="NCBI Taxonomy" id="2161675"/>
    <lineage>
        <taxon>Bacteria</taxon>
        <taxon>Bacillati</taxon>
        <taxon>Actinomycetota</taxon>
        <taxon>Actinomycetes</taxon>
        <taxon>Mycobacteriales</taxon>
        <taxon>Nocardiaceae</taxon>
        <taxon>Rhodococcus</taxon>
    </lineage>
</organism>
<dbReference type="RefSeq" id="WP_345353495.1">
    <property type="nucleotide sequence ID" value="NZ_BAABFB010000092.1"/>
</dbReference>
<proteinExistence type="predicted"/>
<gene>
    <name evidence="1" type="ORF">GCM10023094_55960</name>
</gene>